<dbReference type="EMBL" id="LILC01000013">
    <property type="protein sequence ID" value="KOO46441.1"/>
    <property type="molecule type" value="Genomic_DNA"/>
</dbReference>
<dbReference type="Proteomes" id="UP000037558">
    <property type="component" value="Unassembled WGS sequence"/>
</dbReference>
<proteinExistence type="predicted"/>
<gene>
    <name evidence="1" type="ORF">AMD01_11470</name>
</gene>
<sequence>MKLFQSLFSERCPKCKKVLNTSKSNALQATTVKFCTELHYQKEFHPGLELFVESDHVSQ</sequence>
<dbReference type="OrthoDB" id="2382036at2"/>
<dbReference type="PATRIC" id="fig|284581.3.peg.2408"/>
<evidence type="ECO:0000313" key="1">
    <source>
        <dbReference type="EMBL" id="KOO46441.1"/>
    </source>
</evidence>
<evidence type="ECO:0000313" key="2">
    <source>
        <dbReference type="Proteomes" id="UP000037558"/>
    </source>
</evidence>
<dbReference type="AlphaFoldDB" id="A0A0M0L5V8"/>
<name>A0A0M0L5V8_9BACI</name>
<organism evidence="1 2">
    <name type="scientific">Priestia koreensis</name>
    <dbReference type="NCBI Taxonomy" id="284581"/>
    <lineage>
        <taxon>Bacteria</taxon>
        <taxon>Bacillati</taxon>
        <taxon>Bacillota</taxon>
        <taxon>Bacilli</taxon>
        <taxon>Bacillales</taxon>
        <taxon>Bacillaceae</taxon>
        <taxon>Priestia</taxon>
    </lineage>
</organism>
<reference evidence="2" key="1">
    <citation type="submission" date="2015-08" db="EMBL/GenBank/DDBJ databases">
        <title>Fjat-14210 dsm16467.</title>
        <authorList>
            <person name="Liu B."/>
            <person name="Wang J."/>
            <person name="Zhu Y."/>
            <person name="Liu G."/>
            <person name="Chen Q."/>
            <person name="Chen Z."/>
            <person name="Lan J."/>
            <person name="Che J."/>
            <person name="Ge C."/>
            <person name="Shi H."/>
            <person name="Pan Z."/>
            <person name="Liu X."/>
        </authorList>
    </citation>
    <scope>NUCLEOTIDE SEQUENCE [LARGE SCALE GENOMIC DNA]</scope>
    <source>
        <strain evidence="2">DSM 16467</strain>
    </source>
</reference>
<protein>
    <submittedName>
        <fullName evidence="1">Uncharacterized protein</fullName>
    </submittedName>
</protein>
<dbReference type="RefSeq" id="WP_053401532.1">
    <property type="nucleotide sequence ID" value="NZ_JAUKEN010000001.1"/>
</dbReference>
<accession>A0A0M0L5V8</accession>
<comment type="caution">
    <text evidence="1">The sequence shown here is derived from an EMBL/GenBank/DDBJ whole genome shotgun (WGS) entry which is preliminary data.</text>
</comment>
<keyword evidence="2" id="KW-1185">Reference proteome</keyword>